<organism evidence="2 3">
    <name type="scientific">Winogradskyella bathintestinalis</name>
    <dbReference type="NCBI Taxonomy" id="3035208"/>
    <lineage>
        <taxon>Bacteria</taxon>
        <taxon>Pseudomonadati</taxon>
        <taxon>Bacteroidota</taxon>
        <taxon>Flavobacteriia</taxon>
        <taxon>Flavobacteriales</taxon>
        <taxon>Flavobacteriaceae</taxon>
        <taxon>Winogradskyella</taxon>
    </lineage>
</organism>
<keyword evidence="3" id="KW-1185">Reference proteome</keyword>
<evidence type="ECO:0000256" key="1">
    <source>
        <dbReference type="SAM" id="Coils"/>
    </source>
</evidence>
<dbReference type="SUPFAM" id="SSF109854">
    <property type="entry name" value="DinB/YfiT-like putative metalloenzymes"/>
    <property type="match status" value="1"/>
</dbReference>
<dbReference type="RefSeq" id="WP_290206810.1">
    <property type="nucleotide sequence ID" value="NZ_JASDDK010000003.1"/>
</dbReference>
<dbReference type="EMBL" id="JASDDK010000003">
    <property type="protein sequence ID" value="MDN3493158.1"/>
    <property type="molecule type" value="Genomic_DNA"/>
</dbReference>
<evidence type="ECO:0000313" key="3">
    <source>
        <dbReference type="Proteomes" id="UP001231197"/>
    </source>
</evidence>
<sequence length="147" mass="17338">MITDTLIKLYKRDLNKLIEEIKQYKDESNLWKIKGSLTNSAGTLCLHLIGNLNHFIGATFGNSGYKRQRELEFTLRNVSKSELIRQVEETIIIVENTLEKLTEEDLKKAYNRRELEEPMTAEYFLIHLTMHLAYHLGQITYHRRLLD</sequence>
<name>A0ABT7ZVY3_9FLAO</name>
<dbReference type="Gene3D" id="1.20.120.450">
    <property type="entry name" value="dinb family like domain"/>
    <property type="match status" value="1"/>
</dbReference>
<dbReference type="Pfam" id="PF07609">
    <property type="entry name" value="DUF1572"/>
    <property type="match status" value="1"/>
</dbReference>
<protein>
    <submittedName>
        <fullName evidence="2">DinB family protein</fullName>
    </submittedName>
</protein>
<feature type="coiled-coil region" evidence="1">
    <location>
        <begin position="7"/>
        <end position="34"/>
    </location>
</feature>
<comment type="caution">
    <text evidence="2">The sequence shown here is derived from an EMBL/GenBank/DDBJ whole genome shotgun (WGS) entry which is preliminary data.</text>
</comment>
<reference evidence="2 3" key="1">
    <citation type="journal article" date="2023" name="Int. J. Syst. Evol. Microbiol.">
        <title>Winogradskyella bathintestinalis sp. nov., isolated from the intestine of the deep-sea loosejaw dragonfish, Malacosteus niger.</title>
        <authorList>
            <person name="Uniacke-Lowe S."/>
            <person name="Johnson C.N."/>
            <person name="Stanton C."/>
            <person name="Hill C."/>
            <person name="Ross P."/>
        </authorList>
    </citation>
    <scope>NUCLEOTIDE SEQUENCE [LARGE SCALE GENOMIC DNA]</scope>
    <source>
        <strain evidence="2 3">APC 3343</strain>
    </source>
</reference>
<evidence type="ECO:0000313" key="2">
    <source>
        <dbReference type="EMBL" id="MDN3493158.1"/>
    </source>
</evidence>
<proteinExistence type="predicted"/>
<gene>
    <name evidence="2" type="ORF">QMA06_10510</name>
</gene>
<dbReference type="Proteomes" id="UP001231197">
    <property type="component" value="Unassembled WGS sequence"/>
</dbReference>
<dbReference type="InterPro" id="IPR034660">
    <property type="entry name" value="DinB/YfiT-like"/>
</dbReference>
<dbReference type="InterPro" id="IPR011466">
    <property type="entry name" value="DUF1572"/>
</dbReference>
<keyword evidence="1" id="KW-0175">Coiled coil</keyword>
<accession>A0ABT7ZVY3</accession>